<dbReference type="RefSeq" id="WP_212519180.1">
    <property type="nucleotide sequence ID" value="NZ_JAGSOH010000047.1"/>
</dbReference>
<reference evidence="2" key="1">
    <citation type="submission" date="2021-04" db="EMBL/GenBank/DDBJ databases">
        <title>Genome based classification of Actinospica acidithermotolerans sp. nov., an actinobacterium isolated from an Indonesian hot spring.</title>
        <authorList>
            <person name="Kusuma A.B."/>
            <person name="Putra K.E."/>
            <person name="Nafisah S."/>
            <person name="Loh J."/>
            <person name="Nouioui I."/>
            <person name="Goodfellow M."/>
        </authorList>
    </citation>
    <scope>NUCLEOTIDE SEQUENCE</scope>
    <source>
        <strain evidence="2">MGRD01-02</strain>
    </source>
</reference>
<dbReference type="Proteomes" id="UP000676325">
    <property type="component" value="Unassembled WGS sequence"/>
</dbReference>
<dbReference type="InterPro" id="IPR021401">
    <property type="entry name" value="DUF3040"/>
</dbReference>
<feature type="transmembrane region" description="Helical" evidence="1">
    <location>
        <begin position="77"/>
        <end position="95"/>
    </location>
</feature>
<comment type="caution">
    <text evidence="2">The sequence shown here is derived from an EMBL/GenBank/DDBJ whole genome shotgun (WGS) entry which is preliminary data.</text>
</comment>
<dbReference type="EMBL" id="JAGSOH010000047">
    <property type="protein sequence ID" value="MBR7828041.1"/>
    <property type="molecule type" value="Genomic_DNA"/>
</dbReference>
<dbReference type="Pfam" id="PF11239">
    <property type="entry name" value="DUF3040"/>
    <property type="match status" value="1"/>
</dbReference>
<dbReference type="AlphaFoldDB" id="A0A941ILX8"/>
<gene>
    <name evidence="2" type="ORF">KDK95_17120</name>
</gene>
<evidence type="ECO:0000256" key="1">
    <source>
        <dbReference type="SAM" id="Phobius"/>
    </source>
</evidence>
<accession>A0A941ILX8</accession>
<protein>
    <submittedName>
        <fullName evidence="2">DUF3040 domain-containing protein</fullName>
    </submittedName>
</protein>
<keyword evidence="3" id="KW-1185">Reference proteome</keyword>
<keyword evidence="1" id="KW-1133">Transmembrane helix</keyword>
<keyword evidence="1" id="KW-0472">Membrane</keyword>
<organism evidence="2 3">
    <name type="scientific">Actinospica acidithermotolerans</name>
    <dbReference type="NCBI Taxonomy" id="2828514"/>
    <lineage>
        <taxon>Bacteria</taxon>
        <taxon>Bacillati</taxon>
        <taxon>Actinomycetota</taxon>
        <taxon>Actinomycetes</taxon>
        <taxon>Catenulisporales</taxon>
        <taxon>Actinospicaceae</taxon>
        <taxon>Actinospica</taxon>
    </lineage>
</organism>
<evidence type="ECO:0000313" key="2">
    <source>
        <dbReference type="EMBL" id="MBR7828041.1"/>
    </source>
</evidence>
<name>A0A941ILX8_9ACTN</name>
<feature type="transmembrane region" description="Helical" evidence="1">
    <location>
        <begin position="50"/>
        <end position="71"/>
    </location>
</feature>
<sequence>MALSARDRRIISAIEQQLVDRDPAWAKRFGRRLRRFDRRESAERHPARRVAGLTALGIGWFILLCVCSAHGFTRPWATVAVVGTGAAVGTVQAVVRRRRGGRGV</sequence>
<keyword evidence="1" id="KW-0812">Transmembrane</keyword>
<proteinExistence type="predicted"/>
<evidence type="ECO:0000313" key="3">
    <source>
        <dbReference type="Proteomes" id="UP000676325"/>
    </source>
</evidence>